<sequence length="319" mass="37167">MREEMTHKIESIKNELLGSLQEIRKNVDEKTAAMNKTESETLLQTNSQKSFLDNPDLVPLVTQSLEDRITVIERNLAKVTAQVNEIAETLSDPENRIDERIAAVLEERLEQRKEIVTVSKGPKWIISEAKCKELHKYSQGLVGRFLTDYLPLIYDLSEIITPFKSDEKGEEVRAVIDHFWNGSLTKELCIKEIEKEHANQRYKLSRKIYQGLKNSAGCIMSKTGLIYECNWDDDKRKFIPKLGESVILRPQQDDDDDFKVKKTELEWSIPKDIYKETFDRNDYMIIAKNDDLNQTRISKIDLETLEIQMLYTKRKYGNT</sequence>
<name>A0A914P7Q3_9BILA</name>
<proteinExistence type="predicted"/>
<protein>
    <submittedName>
        <fullName evidence="3">Uncharacterized protein</fullName>
    </submittedName>
</protein>
<evidence type="ECO:0000313" key="3">
    <source>
        <dbReference type="WBParaSite" id="PDA_v2.g14026.t1"/>
    </source>
</evidence>
<organism evidence="2 3">
    <name type="scientific">Panagrolaimus davidi</name>
    <dbReference type="NCBI Taxonomy" id="227884"/>
    <lineage>
        <taxon>Eukaryota</taxon>
        <taxon>Metazoa</taxon>
        <taxon>Ecdysozoa</taxon>
        <taxon>Nematoda</taxon>
        <taxon>Chromadorea</taxon>
        <taxon>Rhabditida</taxon>
        <taxon>Tylenchina</taxon>
        <taxon>Panagrolaimomorpha</taxon>
        <taxon>Panagrolaimoidea</taxon>
        <taxon>Panagrolaimidae</taxon>
        <taxon>Panagrolaimus</taxon>
    </lineage>
</organism>
<dbReference type="Proteomes" id="UP000887578">
    <property type="component" value="Unplaced"/>
</dbReference>
<keyword evidence="1" id="KW-0175">Coiled coil</keyword>
<reference evidence="3" key="1">
    <citation type="submission" date="2022-11" db="UniProtKB">
        <authorList>
            <consortium name="WormBaseParasite"/>
        </authorList>
    </citation>
    <scope>IDENTIFICATION</scope>
</reference>
<keyword evidence="2" id="KW-1185">Reference proteome</keyword>
<dbReference type="WBParaSite" id="PDA_v2.g14026.t1">
    <property type="protein sequence ID" value="PDA_v2.g14026.t1"/>
    <property type="gene ID" value="PDA_v2.g14026"/>
</dbReference>
<evidence type="ECO:0000313" key="2">
    <source>
        <dbReference type="Proteomes" id="UP000887578"/>
    </source>
</evidence>
<accession>A0A914P7Q3</accession>
<evidence type="ECO:0000256" key="1">
    <source>
        <dbReference type="SAM" id="Coils"/>
    </source>
</evidence>
<dbReference type="AlphaFoldDB" id="A0A914P7Q3"/>
<feature type="coiled-coil region" evidence="1">
    <location>
        <begin position="20"/>
        <end position="82"/>
    </location>
</feature>